<gene>
    <name evidence="2" type="ORF">BN1723_003652</name>
</gene>
<organism evidence="2 3">
    <name type="scientific">Verticillium longisporum</name>
    <name type="common">Verticillium dahliae var. longisporum</name>
    <dbReference type="NCBI Taxonomy" id="100787"/>
    <lineage>
        <taxon>Eukaryota</taxon>
        <taxon>Fungi</taxon>
        <taxon>Dikarya</taxon>
        <taxon>Ascomycota</taxon>
        <taxon>Pezizomycotina</taxon>
        <taxon>Sordariomycetes</taxon>
        <taxon>Hypocreomycetidae</taxon>
        <taxon>Glomerellales</taxon>
        <taxon>Plectosphaerellaceae</taxon>
        <taxon>Verticillium</taxon>
    </lineage>
</organism>
<protein>
    <submittedName>
        <fullName evidence="2">Uncharacterized protein</fullName>
    </submittedName>
</protein>
<reference evidence="3" key="1">
    <citation type="submission" date="2015-05" db="EMBL/GenBank/DDBJ databases">
        <authorList>
            <person name="Fogelqvist Johan"/>
        </authorList>
    </citation>
    <scope>NUCLEOTIDE SEQUENCE [LARGE SCALE GENOMIC DNA]</scope>
</reference>
<feature type="region of interest" description="Disordered" evidence="1">
    <location>
        <begin position="115"/>
        <end position="136"/>
    </location>
</feature>
<name>A0A0G4M6I4_VERLO</name>
<dbReference type="EMBL" id="CVQI01022224">
    <property type="protein sequence ID" value="CRK29787.1"/>
    <property type="molecule type" value="Genomic_DNA"/>
</dbReference>
<evidence type="ECO:0000313" key="3">
    <source>
        <dbReference type="Proteomes" id="UP000045706"/>
    </source>
</evidence>
<dbReference type="Proteomes" id="UP000045706">
    <property type="component" value="Unassembled WGS sequence"/>
</dbReference>
<feature type="region of interest" description="Disordered" evidence="1">
    <location>
        <begin position="1"/>
        <end position="23"/>
    </location>
</feature>
<evidence type="ECO:0000256" key="1">
    <source>
        <dbReference type="SAM" id="MobiDB-lite"/>
    </source>
</evidence>
<evidence type="ECO:0000313" key="2">
    <source>
        <dbReference type="EMBL" id="CRK29787.1"/>
    </source>
</evidence>
<sequence>MPPKRKTPAPVAPPAKRAAKPRVRGNIRKVPCLGCLKSCLAGKQTETGANGACYDLEPKGSRCYKCASGHSCKPIPVGAFKPAMKFLAARDKNNKPDMEKWRAVVKGMLTIAEEEEAKGGDDPNKDLDGLYLASQN</sequence>
<proteinExistence type="predicted"/>
<accession>A0A0G4M6I4</accession>
<dbReference type="AlphaFoldDB" id="A0A0G4M6I4"/>
<feature type="compositionally biased region" description="Basic and acidic residues" evidence="1">
    <location>
        <begin position="117"/>
        <end position="128"/>
    </location>
</feature>